<name>A0A3E1NSD9_9BACT</name>
<evidence type="ECO:0000313" key="2">
    <source>
        <dbReference type="Proteomes" id="UP000261174"/>
    </source>
</evidence>
<proteinExistence type="predicted"/>
<evidence type="ECO:0000313" key="1">
    <source>
        <dbReference type="EMBL" id="RFM30833.1"/>
    </source>
</evidence>
<organism evidence="1 2">
    <name type="scientific">Chitinophaga silvisoli</name>
    <dbReference type="NCBI Taxonomy" id="2291814"/>
    <lineage>
        <taxon>Bacteria</taxon>
        <taxon>Pseudomonadati</taxon>
        <taxon>Bacteroidota</taxon>
        <taxon>Chitinophagia</taxon>
        <taxon>Chitinophagales</taxon>
        <taxon>Chitinophagaceae</taxon>
        <taxon>Chitinophaga</taxon>
    </lineage>
</organism>
<protein>
    <submittedName>
        <fullName evidence="1">Uncharacterized protein</fullName>
    </submittedName>
</protein>
<dbReference type="AlphaFoldDB" id="A0A3E1NSD9"/>
<comment type="caution">
    <text evidence="1">The sequence shown here is derived from an EMBL/GenBank/DDBJ whole genome shotgun (WGS) entry which is preliminary data.</text>
</comment>
<reference evidence="1 2" key="1">
    <citation type="submission" date="2018-08" db="EMBL/GenBank/DDBJ databases">
        <title>Chitinophaga sp. K20C18050901, a novel bacterium isolated from forest soil.</title>
        <authorList>
            <person name="Wang C."/>
        </authorList>
    </citation>
    <scope>NUCLEOTIDE SEQUENCE [LARGE SCALE GENOMIC DNA]</scope>
    <source>
        <strain evidence="1 2">K20C18050901</strain>
    </source>
</reference>
<gene>
    <name evidence="1" type="ORF">DXN04_32500</name>
</gene>
<dbReference type="Proteomes" id="UP000261174">
    <property type="component" value="Unassembled WGS sequence"/>
</dbReference>
<dbReference type="EMBL" id="QTJV01000019">
    <property type="protein sequence ID" value="RFM30833.1"/>
    <property type="molecule type" value="Genomic_DNA"/>
</dbReference>
<accession>A0A3E1NSD9</accession>
<sequence>MLHRLRSVTNIPYLDFQQVFNQCGFPQLRGGKQGWLIKKKRDFRSFQLLETLIGNTDIMALTIETRICLNLENDILV</sequence>
<keyword evidence="2" id="KW-1185">Reference proteome</keyword>